<evidence type="ECO:0000313" key="2">
    <source>
        <dbReference type="EMBL" id="CAE7193040.1"/>
    </source>
</evidence>
<accession>A0A812J571</accession>
<reference evidence="2" key="1">
    <citation type="submission" date="2021-02" db="EMBL/GenBank/DDBJ databases">
        <authorList>
            <person name="Dougan E. K."/>
            <person name="Rhodes N."/>
            <person name="Thang M."/>
            <person name="Chan C."/>
        </authorList>
    </citation>
    <scope>NUCLEOTIDE SEQUENCE</scope>
</reference>
<evidence type="ECO:0000313" key="3">
    <source>
        <dbReference type="Proteomes" id="UP000604046"/>
    </source>
</evidence>
<dbReference type="InterPro" id="IPR005069">
    <property type="entry name" value="Nucl-diP-sugar_transferase"/>
</dbReference>
<sequence length="1096" mass="123253">MAASEEEGVPLAELFERWVMLRSAAKEAVAPLTPEVQFEGPSVPEVMESLAPDKRSRYVLQDLDPQALKNLAGSARRAVLTWTTGERAEFLALAQNLASSIQLKVPELFAHFCVVALDDAANEELTRRGVCTLRYVRDLTPMDKAAERWDFKLRLLMTGLHAGLELLVLDADSVLLSDPFRAVWRDSDLETGTDHFFPERDLWQPEMRPEENLNTGFLYADGKQNAAPLFCFLALFLELFEATDLMALPRDFFDQRAFNKFVLMHLAMDPPAVMVRSSNKTKMLPPGWPPQRLAIVEMLRQGKQVGGRCSEVAKKKLAIRILDPEVICHGMNYFWRGVHLTRDNPGPAFVHANGVDEKIYFMRDRGVWFVDDWPERFPDPGSERFLQYTHPRGQDLKGDFNILLAALQLARLLRRVLVLPRTMNCANSPAFHAQMLHWEDCTVDQFASAKILFRYFNGSLAESSLASHPRFKGLAAGSWRARSPEGADVPRDVPVLIVESDVRQALELLAGGRPPQLPCKFAYWPGRQMACRDESFLHKVGAAAACQPGPSQEACGVKGFACCEVFHGWADKLEIFTGHAWALPCNCGLDEPCAAFERTEGYAQLTASHRCCHARFEDPPMLHCIDVGSFPASNPMMDFNSYSSDVMWALAYGLLSPPDVFQACQRWTEAASVSMGLSTQPQDVARDCTWMVSTFLLAYEFHEPLVPWLEYMLEVRRPLWTPQSTVSMATGTGDGSSFSLWKLQHDMQQLEFLTRSKLSSLKIGLPELQSLYSLYSELHLAVVQQKPEEQVFLHFQKLSGIFNRALHVHSPTLVGGALLTPAASRLRSWRPEAALMVDEAIDESTRHQIYWSLLSSTIWYGAREGREAVLLSATLLEGLHHHTLLSLSREVRSSLPPGVRGYPLRDVVARKYHASRPNPGTELHSWDGEVVACLWLHPSSPSTGGELRILHNEAPPHWSEEEAFDWAHGNPRPSLEKAVSVDLDVRPQPRRLAIWSGRRLVQTLPSTSDWPPVRYEESWIEVYFLFGSQRRWASKIDPRKACSRRLARQLVAVVLMLAHHPLPKNTGVPWPGPESPLQVVIGLRDFGTPTSTTSMP</sequence>
<proteinExistence type="predicted"/>
<gene>
    <name evidence="2" type="ORF">SNAT2548_LOCUS5195</name>
</gene>
<comment type="caution">
    <text evidence="2">The sequence shown here is derived from an EMBL/GenBank/DDBJ whole genome shotgun (WGS) entry which is preliminary data.</text>
</comment>
<protein>
    <recommendedName>
        <fullName evidence="1">Nucleotide-diphospho-sugar transferase domain-containing protein</fullName>
    </recommendedName>
</protein>
<keyword evidence="3" id="KW-1185">Reference proteome</keyword>
<dbReference type="AlphaFoldDB" id="A0A812J571"/>
<organism evidence="2 3">
    <name type="scientific">Symbiodinium natans</name>
    <dbReference type="NCBI Taxonomy" id="878477"/>
    <lineage>
        <taxon>Eukaryota</taxon>
        <taxon>Sar</taxon>
        <taxon>Alveolata</taxon>
        <taxon>Dinophyceae</taxon>
        <taxon>Suessiales</taxon>
        <taxon>Symbiodiniaceae</taxon>
        <taxon>Symbiodinium</taxon>
    </lineage>
</organism>
<evidence type="ECO:0000259" key="1">
    <source>
        <dbReference type="Pfam" id="PF03407"/>
    </source>
</evidence>
<name>A0A812J571_9DINO</name>
<dbReference type="OrthoDB" id="428024at2759"/>
<dbReference type="Proteomes" id="UP000604046">
    <property type="component" value="Unassembled WGS sequence"/>
</dbReference>
<dbReference type="EMBL" id="CAJNDS010000330">
    <property type="protein sequence ID" value="CAE7193040.1"/>
    <property type="molecule type" value="Genomic_DNA"/>
</dbReference>
<feature type="domain" description="Nucleotide-diphospho-sugar transferase" evidence="1">
    <location>
        <begin position="110"/>
        <end position="356"/>
    </location>
</feature>
<dbReference type="Pfam" id="PF03407">
    <property type="entry name" value="Nucleotid_trans"/>
    <property type="match status" value="1"/>
</dbReference>